<dbReference type="InterPro" id="IPR006311">
    <property type="entry name" value="TAT_signal"/>
</dbReference>
<dbReference type="Proteomes" id="UP000199468">
    <property type="component" value="Unassembled WGS sequence"/>
</dbReference>
<dbReference type="InterPro" id="IPR011707">
    <property type="entry name" value="Cu-oxidase-like_N"/>
</dbReference>
<organism evidence="4 5">
    <name type="scientific">Bosea robiniae</name>
    <dbReference type="NCBI Taxonomy" id="1036780"/>
    <lineage>
        <taxon>Bacteria</taxon>
        <taxon>Pseudomonadati</taxon>
        <taxon>Pseudomonadota</taxon>
        <taxon>Alphaproteobacteria</taxon>
        <taxon>Hyphomicrobiales</taxon>
        <taxon>Boseaceae</taxon>
        <taxon>Bosea</taxon>
    </lineage>
</organism>
<evidence type="ECO:0000313" key="5">
    <source>
        <dbReference type="Proteomes" id="UP000199468"/>
    </source>
</evidence>
<dbReference type="InterPro" id="IPR008972">
    <property type="entry name" value="Cupredoxin"/>
</dbReference>
<dbReference type="Pfam" id="PF07732">
    <property type="entry name" value="Cu-oxidase_3"/>
    <property type="match status" value="1"/>
</dbReference>
<dbReference type="GO" id="GO:0051301">
    <property type="term" value="P:cell division"/>
    <property type="evidence" value="ECO:0007669"/>
    <property type="project" value="UniProtKB-KW"/>
</dbReference>
<evidence type="ECO:0000259" key="1">
    <source>
        <dbReference type="Pfam" id="PF00394"/>
    </source>
</evidence>
<dbReference type="Pfam" id="PF07731">
    <property type="entry name" value="Cu-oxidase_2"/>
    <property type="match status" value="1"/>
</dbReference>
<dbReference type="Pfam" id="PF00394">
    <property type="entry name" value="Cu-oxidase"/>
    <property type="match status" value="1"/>
</dbReference>
<feature type="domain" description="Plastocyanin-like" evidence="1">
    <location>
        <begin position="186"/>
        <end position="295"/>
    </location>
</feature>
<sequence length="482" mass="51940">MRYGMTKPPAASPLPLTRRQWLAGLGGACLIAPSAGFAQAPAPTIKPASEPQRRTLVAAPAKARLRPSPPVDTEIWTFDGSTPAPPLRIKQGETLAVKLENKTTAPLDLHWYGLRGEAERDGAASFTRPPIAPGETGEFRITPADSGTLLYRPLRAGSSSEPAGRGLSGLVIVEEKEPPPVDLDLPVLITDWLLGDDQALQPFVLQGNASASAGRLGSWLTVNGRSPPQPISARPGARIRLRLANACNARIMRLRFDGGKATVIAVDSQPTESFEPVRSQLPFAPGTRYDVILDMPIEVGAAVNVSALIGGGLPLVRIVTAGQPQVPPAAMPALKLNPALPLGVRMQDALRPELVIEGGARLTEDQKLDFTGLDLASPWRVNGGTGSFEGKPLFSVKRGTPIVVAIDNRTAFVQPFHVHGHSFRLLHPLDDGWENYFLDTVQIPERKKLHIAFIADNPGRWLISSTVLERFDLGLWSWFEVT</sequence>
<dbReference type="Gene3D" id="2.60.40.420">
    <property type="entry name" value="Cupredoxins - blue copper proteins"/>
    <property type="match status" value="3"/>
</dbReference>
<dbReference type="SUPFAM" id="SSF49503">
    <property type="entry name" value="Cupredoxins"/>
    <property type="match status" value="3"/>
</dbReference>
<dbReference type="InterPro" id="IPR045087">
    <property type="entry name" value="Cu-oxidase_fam"/>
</dbReference>
<dbReference type="PANTHER" id="PTHR11709">
    <property type="entry name" value="MULTI-COPPER OXIDASE"/>
    <property type="match status" value="1"/>
</dbReference>
<evidence type="ECO:0000259" key="2">
    <source>
        <dbReference type="Pfam" id="PF07731"/>
    </source>
</evidence>
<dbReference type="InterPro" id="IPR001117">
    <property type="entry name" value="Cu-oxidase_2nd"/>
</dbReference>
<accession>A0ABY0NB24</accession>
<dbReference type="EMBL" id="FNBZ01000001">
    <property type="protein sequence ID" value="SDF23197.1"/>
    <property type="molecule type" value="Genomic_DNA"/>
</dbReference>
<feature type="domain" description="Plastocyanin-like" evidence="3">
    <location>
        <begin position="70"/>
        <end position="177"/>
    </location>
</feature>
<evidence type="ECO:0000259" key="3">
    <source>
        <dbReference type="Pfam" id="PF07732"/>
    </source>
</evidence>
<keyword evidence="4" id="KW-0946">Virion</keyword>
<feature type="domain" description="Plastocyanin-like" evidence="2">
    <location>
        <begin position="376"/>
        <end position="481"/>
    </location>
</feature>
<dbReference type="InterPro" id="IPR011706">
    <property type="entry name" value="Cu-oxidase_C"/>
</dbReference>
<keyword evidence="5" id="KW-1185">Reference proteome</keyword>
<reference evidence="4 5" key="1">
    <citation type="submission" date="2016-10" db="EMBL/GenBank/DDBJ databases">
        <authorList>
            <person name="Varghese N."/>
            <person name="Submissions S."/>
        </authorList>
    </citation>
    <scope>NUCLEOTIDE SEQUENCE [LARGE SCALE GENOMIC DNA]</scope>
    <source>
        <strain evidence="4 5">DSM 26672</strain>
    </source>
</reference>
<name>A0ABY0NB24_9HYPH</name>
<keyword evidence="4" id="KW-0132">Cell division</keyword>
<keyword evidence="4" id="KW-0167">Capsid protein</keyword>
<proteinExistence type="predicted"/>
<keyword evidence="4" id="KW-0131">Cell cycle</keyword>
<gene>
    <name evidence="4" type="ORF">SAMN05421844_101120</name>
</gene>
<protein>
    <submittedName>
        <fullName evidence="4">Multicopper oxidase with three cupredoxin domains (Includes cell division protein FtsP and spore coat protein CotA)</fullName>
    </submittedName>
</protein>
<evidence type="ECO:0000313" key="4">
    <source>
        <dbReference type="EMBL" id="SDF23197.1"/>
    </source>
</evidence>
<comment type="caution">
    <text evidence="4">The sequence shown here is derived from an EMBL/GenBank/DDBJ whole genome shotgun (WGS) entry which is preliminary data.</text>
</comment>
<dbReference type="PROSITE" id="PS51318">
    <property type="entry name" value="TAT"/>
    <property type="match status" value="1"/>
</dbReference>
<dbReference type="PANTHER" id="PTHR11709:SF2">
    <property type="entry name" value="MULTICOPPER OXIDASE LPR1"/>
    <property type="match status" value="1"/>
</dbReference>